<dbReference type="Pfam" id="PF01494">
    <property type="entry name" value="FAD_binding_3"/>
    <property type="match status" value="1"/>
</dbReference>
<sequence>MFRRYFASAVKQAPKMDVADIVIIGGGPAGLSLASAIKSSPILNDLKCTLVEGGKLAVSLEKFYQDPPEFIDKRVVSITPATMDYFKKIGSWEYVKEERIETYDNIHTYDGVSGAKMEFDAPEIATMIENVNIQSMLFQRIKQLNEETPDNQLQLLDETKVVDIKEDPNNEWPILI</sequence>
<dbReference type="PANTHER" id="PTHR43876">
    <property type="entry name" value="UBIQUINONE BIOSYNTHESIS MONOOXYGENASE COQ6, MITOCHONDRIAL"/>
    <property type="match status" value="1"/>
</dbReference>
<dbReference type="InterPro" id="IPR002938">
    <property type="entry name" value="FAD-bd"/>
</dbReference>
<dbReference type="VEuPathDB" id="FungiDB:C5L36_0B03390"/>
<dbReference type="GO" id="GO:0016491">
    <property type="term" value="F:oxidoreductase activity"/>
    <property type="evidence" value="ECO:0007669"/>
    <property type="project" value="UniProtKB-KW"/>
</dbReference>
<dbReference type="InterPro" id="IPR051205">
    <property type="entry name" value="UbiH/COQ6_monooxygenase"/>
</dbReference>
<dbReference type="PANTHER" id="PTHR43876:SF7">
    <property type="entry name" value="UBIQUINONE BIOSYNTHESIS MONOOXYGENASE COQ6, MITOCHONDRIAL"/>
    <property type="match status" value="1"/>
</dbReference>
<keyword evidence="2" id="KW-0274">FAD</keyword>
<proteinExistence type="predicted"/>
<accession>A0A1Z8JL59</accession>
<evidence type="ECO:0000256" key="3">
    <source>
        <dbReference type="ARBA" id="ARBA00023002"/>
    </source>
</evidence>
<dbReference type="GO" id="GO:0071949">
    <property type="term" value="F:FAD binding"/>
    <property type="evidence" value="ECO:0007669"/>
    <property type="project" value="InterPro"/>
</dbReference>
<protein>
    <recommendedName>
        <fullName evidence="4">FAD-binding domain-containing protein</fullName>
    </recommendedName>
</protein>
<keyword evidence="1" id="KW-0285">Flavoprotein</keyword>
<dbReference type="Gene3D" id="3.50.50.60">
    <property type="entry name" value="FAD/NAD(P)-binding domain"/>
    <property type="match status" value="1"/>
</dbReference>
<evidence type="ECO:0000313" key="6">
    <source>
        <dbReference type="Proteomes" id="UP000195871"/>
    </source>
</evidence>
<organism evidence="5 6">
    <name type="scientific">Pichia kudriavzevii</name>
    <name type="common">Yeast</name>
    <name type="synonym">Issatchenkia orientalis</name>
    <dbReference type="NCBI Taxonomy" id="4909"/>
    <lineage>
        <taxon>Eukaryota</taxon>
        <taxon>Fungi</taxon>
        <taxon>Dikarya</taxon>
        <taxon>Ascomycota</taxon>
        <taxon>Saccharomycotina</taxon>
        <taxon>Pichiomycetes</taxon>
        <taxon>Pichiales</taxon>
        <taxon>Pichiaceae</taxon>
        <taxon>Pichia</taxon>
    </lineage>
</organism>
<dbReference type="GO" id="GO:0005739">
    <property type="term" value="C:mitochondrion"/>
    <property type="evidence" value="ECO:0007669"/>
    <property type="project" value="TreeGrafter"/>
</dbReference>
<keyword evidence="3" id="KW-0560">Oxidoreductase</keyword>
<dbReference type="EMBL" id="NHMM01000005">
    <property type="protein sequence ID" value="OUT21325.1"/>
    <property type="molecule type" value="Genomic_DNA"/>
</dbReference>
<feature type="domain" description="FAD-binding" evidence="4">
    <location>
        <begin position="20"/>
        <end position="143"/>
    </location>
</feature>
<gene>
    <name evidence="5" type="ORF">CAS74_003441</name>
</gene>
<evidence type="ECO:0000259" key="4">
    <source>
        <dbReference type="Pfam" id="PF01494"/>
    </source>
</evidence>
<name>A0A1Z8JL59_PICKU</name>
<evidence type="ECO:0000256" key="2">
    <source>
        <dbReference type="ARBA" id="ARBA00022827"/>
    </source>
</evidence>
<dbReference type="SUPFAM" id="SSF51905">
    <property type="entry name" value="FAD/NAD(P)-binding domain"/>
    <property type="match status" value="1"/>
</dbReference>
<dbReference type="Proteomes" id="UP000195871">
    <property type="component" value="Unassembled WGS sequence"/>
</dbReference>
<dbReference type="AlphaFoldDB" id="A0A1Z8JL59"/>
<comment type="caution">
    <text evidence="5">The sequence shown here is derived from an EMBL/GenBank/DDBJ whole genome shotgun (WGS) entry which is preliminary data.</text>
</comment>
<dbReference type="InterPro" id="IPR036188">
    <property type="entry name" value="FAD/NAD-bd_sf"/>
</dbReference>
<evidence type="ECO:0000256" key="1">
    <source>
        <dbReference type="ARBA" id="ARBA00022630"/>
    </source>
</evidence>
<evidence type="ECO:0000313" key="5">
    <source>
        <dbReference type="EMBL" id="OUT21325.1"/>
    </source>
</evidence>
<reference evidence="5 6" key="1">
    <citation type="submission" date="2017-05" db="EMBL/GenBank/DDBJ databases">
        <title>The Genome Sequence of Candida krusei Ckrusei653.</title>
        <authorList>
            <person name="Cuomo C."/>
            <person name="Forche A."/>
            <person name="Young S."/>
            <person name="Abouelleil A."/>
            <person name="Cao P."/>
            <person name="Chapman S."/>
            <person name="Cusick C."/>
            <person name="Shea T."/>
            <person name="Nusbaum C."/>
            <person name="Birren B."/>
        </authorList>
    </citation>
    <scope>NUCLEOTIDE SEQUENCE [LARGE SCALE GENOMIC DNA]</scope>
    <source>
        <strain evidence="5 6">Ckrusei653</strain>
    </source>
</reference>